<comment type="subcellular location">
    <subcellularLocation>
        <location evidence="15">Postsynaptic cell membrane</location>
        <topology evidence="15">Multi-pass membrane protein</topology>
    </subcellularLocation>
</comment>
<dbReference type="GO" id="GO:0045211">
    <property type="term" value="C:postsynaptic membrane"/>
    <property type="evidence" value="ECO:0007669"/>
    <property type="project" value="UniProtKB-SubCell"/>
</dbReference>
<keyword evidence="13" id="KW-1071">Ligand-gated ion channel</keyword>
<reference evidence="21" key="1">
    <citation type="submission" date="2017-01" db="EMBL/GenBank/DDBJ databases">
        <title>Comparative genomics of anhydrobiosis in the tardigrade Hypsibius dujardini.</title>
        <authorList>
            <person name="Yoshida Y."/>
            <person name="Koutsovoulos G."/>
            <person name="Laetsch D."/>
            <person name="Stevens L."/>
            <person name="Kumar S."/>
            <person name="Horikawa D."/>
            <person name="Ishino K."/>
            <person name="Komine S."/>
            <person name="Tomita M."/>
            <person name="Blaxter M."/>
            <person name="Arakawa K."/>
        </authorList>
    </citation>
    <scope>NUCLEOTIDE SEQUENCE [LARGE SCALE GENOMIC DNA]</scope>
    <source>
        <strain evidence="21">Z151</strain>
    </source>
</reference>
<evidence type="ECO:0000313" key="20">
    <source>
        <dbReference type="EMBL" id="OQV23549.1"/>
    </source>
</evidence>
<dbReference type="SUPFAM" id="SSF63712">
    <property type="entry name" value="Nicotinic receptor ligand binding domain-like"/>
    <property type="match status" value="1"/>
</dbReference>
<dbReference type="PRINTS" id="PR00252">
    <property type="entry name" value="NRIONCHANNEL"/>
</dbReference>
<feature type="compositionally biased region" description="Polar residues" evidence="17">
    <location>
        <begin position="412"/>
        <end position="428"/>
    </location>
</feature>
<evidence type="ECO:0000256" key="5">
    <source>
        <dbReference type="ARBA" id="ARBA00022989"/>
    </source>
</evidence>
<keyword evidence="12" id="KW-0628">Postsynaptic cell membrane</keyword>
<keyword evidence="5 16" id="KW-1133">Transmembrane helix</keyword>
<evidence type="ECO:0000256" key="3">
    <source>
        <dbReference type="ARBA" id="ARBA00022475"/>
    </source>
</evidence>
<feature type="chain" id="PRO_5022271692" evidence="16">
    <location>
        <begin position="29"/>
        <end position="544"/>
    </location>
</feature>
<feature type="region of interest" description="Disordered" evidence="17">
    <location>
        <begin position="412"/>
        <end position="434"/>
    </location>
</feature>
<feature type="transmembrane region" description="Helical" evidence="16">
    <location>
        <begin position="503"/>
        <end position="521"/>
    </location>
</feature>
<evidence type="ECO:0000256" key="2">
    <source>
        <dbReference type="ARBA" id="ARBA00022448"/>
    </source>
</evidence>
<evidence type="ECO:0000256" key="7">
    <source>
        <dbReference type="ARBA" id="ARBA00023065"/>
    </source>
</evidence>
<evidence type="ECO:0000256" key="8">
    <source>
        <dbReference type="ARBA" id="ARBA00023136"/>
    </source>
</evidence>
<keyword evidence="9" id="KW-1015">Disulfide bond</keyword>
<keyword evidence="11" id="KW-0325">Glycoprotein</keyword>
<keyword evidence="3" id="KW-1003">Cell membrane</keyword>
<dbReference type="SUPFAM" id="SSF90112">
    <property type="entry name" value="Neurotransmitter-gated ion-channel transmembrane pore"/>
    <property type="match status" value="1"/>
</dbReference>
<keyword evidence="14 16" id="KW-0407">Ion channel</keyword>
<evidence type="ECO:0000313" key="21">
    <source>
        <dbReference type="Proteomes" id="UP000192578"/>
    </source>
</evidence>
<feature type="domain" description="Neurotransmitter-gated ion-channel transmembrane" evidence="19">
    <location>
        <begin position="256"/>
        <end position="519"/>
    </location>
</feature>
<feature type="transmembrane region" description="Helical" evidence="16">
    <location>
        <begin position="256"/>
        <end position="277"/>
    </location>
</feature>
<dbReference type="PRINTS" id="PR00254">
    <property type="entry name" value="NICOTINICR"/>
</dbReference>
<evidence type="ECO:0000256" key="12">
    <source>
        <dbReference type="ARBA" id="ARBA00023257"/>
    </source>
</evidence>
<evidence type="ECO:0000256" key="6">
    <source>
        <dbReference type="ARBA" id="ARBA00023018"/>
    </source>
</evidence>
<dbReference type="InterPro" id="IPR036719">
    <property type="entry name" value="Neuro-gated_channel_TM_sf"/>
</dbReference>
<dbReference type="AlphaFoldDB" id="A0A1W0X7P7"/>
<dbReference type="GO" id="GO:0022848">
    <property type="term" value="F:acetylcholine-gated monoatomic cation-selective channel activity"/>
    <property type="evidence" value="ECO:0007669"/>
    <property type="project" value="InterPro"/>
</dbReference>
<gene>
    <name evidence="20" type="ORF">BV898_02667</name>
</gene>
<dbReference type="InterPro" id="IPR036734">
    <property type="entry name" value="Neur_chan_lig-bd_sf"/>
</dbReference>
<feature type="transmembrane region" description="Helical" evidence="16">
    <location>
        <begin position="314"/>
        <end position="333"/>
    </location>
</feature>
<dbReference type="InterPro" id="IPR006029">
    <property type="entry name" value="Neurotrans-gated_channel_TM"/>
</dbReference>
<comment type="caution">
    <text evidence="20">The sequence shown here is derived from an EMBL/GenBank/DDBJ whole genome shotgun (WGS) entry which is preliminary data.</text>
</comment>
<keyword evidence="2 16" id="KW-0813">Transport</keyword>
<feature type="transmembrane region" description="Helical" evidence="16">
    <location>
        <begin position="283"/>
        <end position="302"/>
    </location>
</feature>
<keyword evidence="7 16" id="KW-0406">Ion transport</keyword>
<evidence type="ECO:0000259" key="19">
    <source>
        <dbReference type="Pfam" id="PF02932"/>
    </source>
</evidence>
<evidence type="ECO:0000256" key="10">
    <source>
        <dbReference type="ARBA" id="ARBA00023170"/>
    </source>
</evidence>
<dbReference type="Pfam" id="PF02931">
    <property type="entry name" value="Neur_chan_LBD"/>
    <property type="match status" value="1"/>
</dbReference>
<evidence type="ECO:0000256" key="15">
    <source>
        <dbReference type="ARBA" id="ARBA00034104"/>
    </source>
</evidence>
<dbReference type="GO" id="GO:0004888">
    <property type="term" value="F:transmembrane signaling receptor activity"/>
    <property type="evidence" value="ECO:0007669"/>
    <property type="project" value="InterPro"/>
</dbReference>
<dbReference type="PROSITE" id="PS00236">
    <property type="entry name" value="NEUROTR_ION_CHANNEL"/>
    <property type="match status" value="1"/>
</dbReference>
<dbReference type="CDD" id="cd19064">
    <property type="entry name" value="LGIC_TM_nAChR"/>
    <property type="match status" value="1"/>
</dbReference>
<dbReference type="EMBL" id="MTYJ01000011">
    <property type="protein sequence ID" value="OQV23549.1"/>
    <property type="molecule type" value="Genomic_DNA"/>
</dbReference>
<evidence type="ECO:0000256" key="16">
    <source>
        <dbReference type="RuleBase" id="RU000687"/>
    </source>
</evidence>
<keyword evidence="16" id="KW-0732">Signal</keyword>
<evidence type="ECO:0000256" key="9">
    <source>
        <dbReference type="ARBA" id="ARBA00023157"/>
    </source>
</evidence>
<dbReference type="OrthoDB" id="5975154at2759"/>
<dbReference type="InterPro" id="IPR018000">
    <property type="entry name" value="Neurotransmitter_ion_chnl_CS"/>
</dbReference>
<dbReference type="InterPro" id="IPR038050">
    <property type="entry name" value="Neuro_actylchol_rec"/>
</dbReference>
<name>A0A1W0X7P7_HYPEX</name>
<dbReference type="Proteomes" id="UP000192578">
    <property type="component" value="Unassembled WGS sequence"/>
</dbReference>
<dbReference type="Gene3D" id="2.70.170.10">
    <property type="entry name" value="Neurotransmitter-gated ion-channel ligand-binding domain"/>
    <property type="match status" value="1"/>
</dbReference>
<dbReference type="InterPro" id="IPR002394">
    <property type="entry name" value="Nicotinic_acetylcholine_rcpt"/>
</dbReference>
<proteinExistence type="inferred from homology"/>
<dbReference type="Gene3D" id="1.20.58.390">
    <property type="entry name" value="Neurotransmitter-gated ion-channel transmembrane domain"/>
    <property type="match status" value="2"/>
</dbReference>
<evidence type="ECO:0000256" key="11">
    <source>
        <dbReference type="ARBA" id="ARBA00023180"/>
    </source>
</evidence>
<feature type="domain" description="Neurotransmitter-gated ion-channel ligand-binding" evidence="18">
    <location>
        <begin position="39"/>
        <end position="249"/>
    </location>
</feature>
<evidence type="ECO:0000256" key="17">
    <source>
        <dbReference type="SAM" id="MobiDB-lite"/>
    </source>
</evidence>
<evidence type="ECO:0000259" key="18">
    <source>
        <dbReference type="Pfam" id="PF02931"/>
    </source>
</evidence>
<sequence length="544" mass="61891">MRGPCLATLCSGLLRIILLNLLIPAKLSIEPVYASDDQGRLIRTLFRDYNPLVRPVLNNRDTVNVTFAMTLGLLIYVNEREQVMKTNGYTVLEWTDPNLKWDISDYGGILALRMPVDKVWTPDVVLLTNTDGKFGPSYKSNVVIYSTGTVNWMPPFIYKSSCQIEVKNFPFDQQTCEMRFSSWTYTALEVDIHLKQVVVDVKDYSVGGIWDLEDATIERKAYNRPDYVTGTDVSPRVVVIVTIVIRRKTLFYTVNLLIPTVLIAFMTVVVFLLPTVAGEKVTLTISLTLSIVVFLLLVSKILPPADAMPLISKFLLFIFIMNLISVFMTVITINLNFRGPKTHDMARPLRLVFLHFLPKFLLMKRPPPRYQKRRRTVKPNKAQTMLEEPWNWNATKHAMVIPNGNIGSFRLSNRPSSNRSAATSTRPPNNVAPLAQLPEVDPFWDDEEIPVGRRGPEPPPRLGPDRIAVAESVDYIANHMEWNDGIKLIEEDWKFLALVVDRILLWIFFWVTCAGSISILLDSEYIFSRVDGEATKNRLVAMLV</sequence>
<dbReference type="InterPro" id="IPR006202">
    <property type="entry name" value="Neur_chan_lig-bd"/>
</dbReference>
<accession>A0A1W0X7P7</accession>
<dbReference type="PANTHER" id="PTHR18945">
    <property type="entry name" value="NEUROTRANSMITTER GATED ION CHANNEL"/>
    <property type="match status" value="1"/>
</dbReference>
<keyword evidence="10 20" id="KW-0675">Receptor</keyword>
<evidence type="ECO:0000256" key="14">
    <source>
        <dbReference type="ARBA" id="ARBA00023303"/>
    </source>
</evidence>
<protein>
    <submittedName>
        <fullName evidence="20">Acetylcholine receptor subunit beta-like 1</fullName>
    </submittedName>
</protein>
<organism evidence="20 21">
    <name type="scientific">Hypsibius exemplaris</name>
    <name type="common">Freshwater tardigrade</name>
    <dbReference type="NCBI Taxonomy" id="2072580"/>
    <lineage>
        <taxon>Eukaryota</taxon>
        <taxon>Metazoa</taxon>
        <taxon>Ecdysozoa</taxon>
        <taxon>Tardigrada</taxon>
        <taxon>Eutardigrada</taxon>
        <taxon>Parachela</taxon>
        <taxon>Hypsibioidea</taxon>
        <taxon>Hypsibiidae</taxon>
        <taxon>Hypsibius</taxon>
    </lineage>
</organism>
<keyword evidence="8 16" id="KW-0472">Membrane</keyword>
<keyword evidence="4 16" id="KW-0812">Transmembrane</keyword>
<keyword evidence="21" id="KW-1185">Reference proteome</keyword>
<dbReference type="FunFam" id="1.20.58.390:FF:000038">
    <property type="entry name" value="Acetylcholine receptor subunit beta-like 1"/>
    <property type="match status" value="1"/>
</dbReference>
<comment type="similarity">
    <text evidence="1">Belongs to the ligand-gated ion channel (TC 1.A.9) family. Acetylcholine receptor (TC 1.A.9.1) subfamily.</text>
</comment>
<dbReference type="Pfam" id="PF02932">
    <property type="entry name" value="Neur_chan_memb"/>
    <property type="match status" value="1"/>
</dbReference>
<dbReference type="FunFam" id="2.70.170.10:FF:000016">
    <property type="entry name" value="Nicotinic acetylcholine receptor subunit"/>
    <property type="match status" value="1"/>
</dbReference>
<evidence type="ECO:0000256" key="4">
    <source>
        <dbReference type="ARBA" id="ARBA00022692"/>
    </source>
</evidence>
<keyword evidence="6" id="KW-0770">Synapse</keyword>
<dbReference type="InterPro" id="IPR006201">
    <property type="entry name" value="Neur_channel"/>
</dbReference>
<evidence type="ECO:0000256" key="13">
    <source>
        <dbReference type="ARBA" id="ARBA00023286"/>
    </source>
</evidence>
<feature type="signal peptide" evidence="16">
    <location>
        <begin position="1"/>
        <end position="28"/>
    </location>
</feature>
<evidence type="ECO:0000256" key="1">
    <source>
        <dbReference type="ARBA" id="ARBA00009237"/>
    </source>
</evidence>